<accession>A0A381ZCA7</accession>
<dbReference type="GO" id="GO:0020037">
    <property type="term" value="F:heme binding"/>
    <property type="evidence" value="ECO:0007669"/>
    <property type="project" value="InterPro"/>
</dbReference>
<sequence length="226" mass="23965">MKLSKLLLWGVFLFWSCSDLGDSEVTGCMEESACNHNLDATMDDGSCLQFDCANECGGSAVTDSCGTCEGNITDINECTCPNGEERDCLGICNGNAAEDNCGTCDINPSNDCVQDDCNEWGGDNSSCINYSTEIQPIFNANCTNCHGSQGGLDLSEGVSYNNLVNVISQGYAPSLLVEPGIATNSVLWNKISGTENGTQMPSNGCCLESITIHSIETWINEGAQNN</sequence>
<evidence type="ECO:0000313" key="1">
    <source>
        <dbReference type="EMBL" id="SVA86754.1"/>
    </source>
</evidence>
<proteinExistence type="predicted"/>
<organism evidence="1">
    <name type="scientific">marine metagenome</name>
    <dbReference type="NCBI Taxonomy" id="408172"/>
    <lineage>
        <taxon>unclassified sequences</taxon>
        <taxon>metagenomes</taxon>
        <taxon>ecological metagenomes</taxon>
    </lineage>
</organism>
<dbReference type="AlphaFoldDB" id="A0A381ZCA7"/>
<gene>
    <name evidence="1" type="ORF">METZ01_LOCUS139608</name>
</gene>
<dbReference type="GO" id="GO:0009055">
    <property type="term" value="F:electron transfer activity"/>
    <property type="evidence" value="ECO:0007669"/>
    <property type="project" value="InterPro"/>
</dbReference>
<dbReference type="EMBL" id="UINC01020723">
    <property type="protein sequence ID" value="SVA86754.1"/>
    <property type="molecule type" value="Genomic_DNA"/>
</dbReference>
<dbReference type="InterPro" id="IPR036909">
    <property type="entry name" value="Cyt_c-like_dom_sf"/>
</dbReference>
<dbReference type="SUPFAM" id="SSF46626">
    <property type="entry name" value="Cytochrome c"/>
    <property type="match status" value="1"/>
</dbReference>
<name>A0A381ZCA7_9ZZZZ</name>
<protein>
    <submittedName>
        <fullName evidence="1">Uncharacterized protein</fullName>
    </submittedName>
</protein>
<reference evidence="1" key="1">
    <citation type="submission" date="2018-05" db="EMBL/GenBank/DDBJ databases">
        <authorList>
            <person name="Lanie J.A."/>
            <person name="Ng W.-L."/>
            <person name="Kazmierczak K.M."/>
            <person name="Andrzejewski T.M."/>
            <person name="Davidsen T.M."/>
            <person name="Wayne K.J."/>
            <person name="Tettelin H."/>
            <person name="Glass J.I."/>
            <person name="Rusch D."/>
            <person name="Podicherti R."/>
            <person name="Tsui H.-C.T."/>
            <person name="Winkler M.E."/>
        </authorList>
    </citation>
    <scope>NUCLEOTIDE SEQUENCE</scope>
</reference>